<dbReference type="InterPro" id="IPR036928">
    <property type="entry name" value="AS_sf"/>
</dbReference>
<dbReference type="Proteomes" id="UP000784294">
    <property type="component" value="Unassembled WGS sequence"/>
</dbReference>
<comment type="similarity">
    <text evidence="1">Belongs to the amidase family.</text>
</comment>
<name>A0A448WM66_9PLAT</name>
<feature type="domain" description="Amidase" evidence="4">
    <location>
        <begin position="23"/>
        <end position="493"/>
    </location>
</feature>
<gene>
    <name evidence="5" type="ORF">PXEA_LOCUS8657</name>
</gene>
<dbReference type="AlphaFoldDB" id="A0A448WM66"/>
<dbReference type="InterPro" id="IPR023631">
    <property type="entry name" value="Amidase_dom"/>
</dbReference>
<evidence type="ECO:0000313" key="5">
    <source>
        <dbReference type="EMBL" id="VEL15217.1"/>
    </source>
</evidence>
<dbReference type="PANTHER" id="PTHR45847:SF6">
    <property type="entry name" value="FATTY ACID AMIDE HYDROLASE"/>
    <property type="match status" value="1"/>
</dbReference>
<dbReference type="InterPro" id="IPR052096">
    <property type="entry name" value="Endocannabinoid_amidase"/>
</dbReference>
<dbReference type="Gene3D" id="3.90.1300.10">
    <property type="entry name" value="Amidase signature (AS) domain"/>
    <property type="match status" value="1"/>
</dbReference>
<evidence type="ECO:0000259" key="4">
    <source>
        <dbReference type="Pfam" id="PF01425"/>
    </source>
</evidence>
<proteinExistence type="inferred from homology"/>
<evidence type="ECO:0000256" key="2">
    <source>
        <dbReference type="ARBA" id="ARBA00022801"/>
    </source>
</evidence>
<comment type="caution">
    <text evidence="5">The sequence shown here is derived from an EMBL/GenBank/DDBJ whole genome shotgun (WGS) entry which is preliminary data.</text>
</comment>
<dbReference type="PIRSF" id="PIRSF001221">
    <property type="entry name" value="Amidase_fungi"/>
    <property type="match status" value="1"/>
</dbReference>
<dbReference type="GO" id="GO:0017064">
    <property type="term" value="F:fatty acid amide hydrolase activity"/>
    <property type="evidence" value="ECO:0007669"/>
    <property type="project" value="TreeGrafter"/>
</dbReference>
<dbReference type="PANTHER" id="PTHR45847">
    <property type="entry name" value="FATTY ACID AMIDE HYDROLASE"/>
    <property type="match status" value="1"/>
</dbReference>
<protein>
    <recommendedName>
        <fullName evidence="4">Amidase domain-containing protein</fullName>
    </recommendedName>
</protein>
<dbReference type="OrthoDB" id="6428749at2759"/>
<keyword evidence="6" id="KW-1185">Reference proteome</keyword>
<sequence>MLYASQAQCLYALDHLGIGGLAEFICEAEEWAEQLETWTDERIRASPLYGLPISLKECVSVAGYDSPSGLVKNVGRPNRADCLVTRLLKDQGAIPFILTAMPPSGLAMDSCNPVYGRVTNPHSLAHTSGGSSGGEGTLIAAYASPCGLGTDIGGSIRIPAAFCGVAGLAPSQNRISNKGMNTLTRYHVLHMRISIGPMARHVDDLVLLMRALLTADMFGLDPSVVPIPFNESLYAPAVPLAHQLTIGHYGCFENTHCVKSVPAIRRTVDLARRILEARGHRLVEFHLPSPEEAYRLGVLAICLDGGQAAMDELHGEPNSTNDLASYLVLRLPRPAKLLFARVLGWHFGLPVRQAISGTFGLASLHELFQYTRQVEAYRERVWQTWVGVHDRPLDALICPVMPIVAPRLDEDTVYTLPAIGYTMAYNILGWPAGSLPVSRVCVEDLEATSAEASRLRRLGDKFNARVHEGQADSLNLPIGVQIVAPPFRDEVVLRVMKELEEDAQFWQSK</sequence>
<dbReference type="SUPFAM" id="SSF75304">
    <property type="entry name" value="Amidase signature (AS) enzymes"/>
    <property type="match status" value="1"/>
</dbReference>
<keyword evidence="2" id="KW-0378">Hydrolase</keyword>
<dbReference type="Pfam" id="PF01425">
    <property type="entry name" value="Amidase"/>
    <property type="match status" value="1"/>
</dbReference>
<dbReference type="EMBL" id="CAAALY010023846">
    <property type="protein sequence ID" value="VEL15217.1"/>
    <property type="molecule type" value="Genomic_DNA"/>
</dbReference>
<feature type="active site" description="Charge relay system" evidence="3">
    <location>
        <position position="131"/>
    </location>
</feature>
<evidence type="ECO:0000256" key="1">
    <source>
        <dbReference type="ARBA" id="ARBA00009199"/>
    </source>
</evidence>
<evidence type="ECO:0000256" key="3">
    <source>
        <dbReference type="PIRSR" id="PIRSR001221-1"/>
    </source>
</evidence>
<dbReference type="GO" id="GO:0009062">
    <property type="term" value="P:fatty acid catabolic process"/>
    <property type="evidence" value="ECO:0007669"/>
    <property type="project" value="TreeGrafter"/>
</dbReference>
<organism evidence="5 6">
    <name type="scientific">Protopolystoma xenopodis</name>
    <dbReference type="NCBI Taxonomy" id="117903"/>
    <lineage>
        <taxon>Eukaryota</taxon>
        <taxon>Metazoa</taxon>
        <taxon>Spiralia</taxon>
        <taxon>Lophotrochozoa</taxon>
        <taxon>Platyhelminthes</taxon>
        <taxon>Monogenea</taxon>
        <taxon>Polyopisthocotylea</taxon>
        <taxon>Polystomatidea</taxon>
        <taxon>Polystomatidae</taxon>
        <taxon>Protopolystoma</taxon>
    </lineage>
</organism>
<reference evidence="5" key="1">
    <citation type="submission" date="2018-11" db="EMBL/GenBank/DDBJ databases">
        <authorList>
            <consortium name="Pathogen Informatics"/>
        </authorList>
    </citation>
    <scope>NUCLEOTIDE SEQUENCE</scope>
</reference>
<dbReference type="InterPro" id="IPR020556">
    <property type="entry name" value="Amidase_CS"/>
</dbReference>
<dbReference type="GO" id="GO:0004040">
    <property type="term" value="F:amidase activity"/>
    <property type="evidence" value="ECO:0007669"/>
    <property type="project" value="TreeGrafter"/>
</dbReference>
<accession>A0A448WM66</accession>
<feature type="active site" description="Acyl-ester intermediate" evidence="3">
    <location>
        <position position="155"/>
    </location>
</feature>
<evidence type="ECO:0000313" key="6">
    <source>
        <dbReference type="Proteomes" id="UP000784294"/>
    </source>
</evidence>
<feature type="active site" description="Charge relay system" evidence="3">
    <location>
        <position position="56"/>
    </location>
</feature>
<dbReference type="PROSITE" id="PS00571">
    <property type="entry name" value="AMIDASES"/>
    <property type="match status" value="1"/>
</dbReference>